<dbReference type="KEGG" id="rhoz:GXP67_11785"/>
<dbReference type="AlphaFoldDB" id="A0A6C0GUT1"/>
<reference evidence="2 3" key="1">
    <citation type="submission" date="2020-01" db="EMBL/GenBank/DDBJ databases">
        <authorList>
            <person name="Kim M.K."/>
        </authorList>
    </citation>
    <scope>NUCLEOTIDE SEQUENCE [LARGE SCALE GENOMIC DNA]</scope>
    <source>
        <strain evidence="2 3">172606-1</strain>
    </source>
</reference>
<name>A0A6C0GUT1_9BACT</name>
<dbReference type="Pfam" id="PF12704">
    <property type="entry name" value="MacB_PCD"/>
    <property type="match status" value="1"/>
</dbReference>
<accession>A0A6C0GUT1</accession>
<dbReference type="InterPro" id="IPR025857">
    <property type="entry name" value="MacB_PCD"/>
</dbReference>
<evidence type="ECO:0000259" key="1">
    <source>
        <dbReference type="Pfam" id="PF12704"/>
    </source>
</evidence>
<dbReference type="EMBL" id="CP048222">
    <property type="protein sequence ID" value="QHT71985.1"/>
    <property type="molecule type" value="Genomic_DNA"/>
</dbReference>
<feature type="domain" description="MacB-like periplasmic core" evidence="1">
    <location>
        <begin position="10"/>
        <end position="104"/>
    </location>
</feature>
<organism evidence="2 3">
    <name type="scientific">Rhodocytophaga rosea</name>
    <dbReference type="NCBI Taxonomy" id="2704465"/>
    <lineage>
        <taxon>Bacteria</taxon>
        <taxon>Pseudomonadati</taxon>
        <taxon>Bacteroidota</taxon>
        <taxon>Cytophagia</taxon>
        <taxon>Cytophagales</taxon>
        <taxon>Rhodocytophagaceae</taxon>
        <taxon>Rhodocytophaga</taxon>
    </lineage>
</organism>
<dbReference type="Proteomes" id="UP000480178">
    <property type="component" value="Chromosome"/>
</dbReference>
<evidence type="ECO:0000313" key="2">
    <source>
        <dbReference type="EMBL" id="QHT71985.1"/>
    </source>
</evidence>
<sequence>MSSCRSCAKLQEEVTGVEKVVRIHSSLYGDAIYGEKKIRLNGYFADPTFYEIFNFPLLEGNRATALTNPNTIVICEREARNFFGSKEAMGEIISIEGYGDFVVII</sequence>
<gene>
    <name evidence="2" type="ORF">GXP67_11785</name>
</gene>
<proteinExistence type="predicted"/>
<protein>
    <submittedName>
        <fullName evidence="2">ABC transporter permease</fullName>
    </submittedName>
</protein>
<evidence type="ECO:0000313" key="3">
    <source>
        <dbReference type="Proteomes" id="UP000480178"/>
    </source>
</evidence>
<keyword evidence="3" id="KW-1185">Reference proteome</keyword>